<accession>A0AAV2JC55</accession>
<proteinExistence type="predicted"/>
<dbReference type="EMBL" id="OZ035834">
    <property type="protein sequence ID" value="CAL1575174.1"/>
    <property type="molecule type" value="Genomic_DNA"/>
</dbReference>
<reference evidence="1 2" key="1">
    <citation type="submission" date="2024-04" db="EMBL/GenBank/DDBJ databases">
        <authorList>
            <person name="Waldvogel A.-M."/>
            <person name="Schoenle A."/>
        </authorList>
    </citation>
    <scope>NUCLEOTIDE SEQUENCE [LARGE SCALE GENOMIC DNA]</scope>
</reference>
<organism evidence="1 2">
    <name type="scientific">Knipowitschia caucasica</name>
    <name type="common">Caucasian dwarf goby</name>
    <name type="synonym">Pomatoschistus caucasicus</name>
    <dbReference type="NCBI Taxonomy" id="637954"/>
    <lineage>
        <taxon>Eukaryota</taxon>
        <taxon>Metazoa</taxon>
        <taxon>Chordata</taxon>
        <taxon>Craniata</taxon>
        <taxon>Vertebrata</taxon>
        <taxon>Euteleostomi</taxon>
        <taxon>Actinopterygii</taxon>
        <taxon>Neopterygii</taxon>
        <taxon>Teleostei</taxon>
        <taxon>Neoteleostei</taxon>
        <taxon>Acanthomorphata</taxon>
        <taxon>Gobiaria</taxon>
        <taxon>Gobiiformes</taxon>
        <taxon>Gobioidei</taxon>
        <taxon>Gobiidae</taxon>
        <taxon>Gobiinae</taxon>
        <taxon>Knipowitschia</taxon>
    </lineage>
</organism>
<dbReference type="Proteomes" id="UP001497482">
    <property type="component" value="Chromosome 12"/>
</dbReference>
<evidence type="ECO:0000313" key="2">
    <source>
        <dbReference type="Proteomes" id="UP001497482"/>
    </source>
</evidence>
<dbReference type="AlphaFoldDB" id="A0AAV2JC55"/>
<evidence type="ECO:0008006" key="3">
    <source>
        <dbReference type="Google" id="ProtNLM"/>
    </source>
</evidence>
<keyword evidence="2" id="KW-1185">Reference proteome</keyword>
<protein>
    <recommendedName>
        <fullName evidence="3">Secreted protein</fullName>
    </recommendedName>
</protein>
<name>A0AAV2JC55_KNICA</name>
<sequence length="102" mass="11430">MPAYALLRALCCLRAGFPNLCRARNSKVAQRSGTAKWLTAAVERTRTAKADALLRKEVRGCRHYMHNTIRYVSRAADWHCAVTVVKLELICAALFLLLKSTP</sequence>
<evidence type="ECO:0000313" key="1">
    <source>
        <dbReference type="EMBL" id="CAL1575174.1"/>
    </source>
</evidence>
<gene>
    <name evidence="1" type="ORF">KC01_LOCUS6792</name>
</gene>